<feature type="compositionally biased region" description="Low complexity" evidence="4">
    <location>
        <begin position="809"/>
        <end position="821"/>
    </location>
</feature>
<comment type="caution">
    <text evidence="6">The sequence shown here is derived from an EMBL/GenBank/DDBJ whole genome shotgun (WGS) entry which is preliminary data.</text>
</comment>
<dbReference type="Gene3D" id="1.25.40.10">
    <property type="entry name" value="Tetratricopeptide repeat domain"/>
    <property type="match status" value="1"/>
</dbReference>
<dbReference type="EC" id="5.2.1.8" evidence="2"/>
<feature type="compositionally biased region" description="Basic and acidic residues" evidence="4">
    <location>
        <begin position="1020"/>
        <end position="1045"/>
    </location>
</feature>
<accession>A0A9P1CJV7</accession>
<keyword evidence="2 8" id="KW-0413">Isomerase</keyword>
<dbReference type="InterPro" id="IPR046357">
    <property type="entry name" value="PPIase_dom_sf"/>
</dbReference>
<dbReference type="Proteomes" id="UP001152797">
    <property type="component" value="Unassembled WGS sequence"/>
</dbReference>
<keyword evidence="1 3" id="KW-0175">Coiled coil</keyword>
<dbReference type="EMBL" id="CAMXCT030001856">
    <property type="protein sequence ID" value="CAL4780944.1"/>
    <property type="molecule type" value="Genomic_DNA"/>
</dbReference>
<dbReference type="PROSITE" id="PS50059">
    <property type="entry name" value="FKBP_PPIASE"/>
    <property type="match status" value="1"/>
</dbReference>
<feature type="coiled-coil region" evidence="3">
    <location>
        <begin position="881"/>
        <end position="912"/>
    </location>
</feature>
<sequence>MAEDFPLDEDGYDDLSEPEFPLPDGVSKEILTEAGTSQWLKPKVGDEVTIHYVAKHSVTNPPEFREFYSSRSGEPFCFTLGQGQVAKGLELGIPTMRRGELAQFTMTGDFGAMEGPMEAMEGSKFSVPEGATFLYEVELISWKARSDLLKDGSVIKTTMEEGTGWKTPQLKEEVCLGLRILAPDKAVLKEVDDLEYTLGSMNFGDASAVVDRCLVGMKKKEVALLECQRELDFGDGIKMSDLAVTITLKEIYETKDVSFQKDKSLIKKQIVEGQGYETPKDGSSVHLAIEAAAAEAWKNLSFQKRLLDFVSGDGQVPDALEFAAMDMKKGEKAVLKVKCPDGSLRAQLDLPDDLPEVFLTLSLESFEQAPALGMDEGQQKVERASARKEVGTRHFKAGRWAMAVLRYKSVTELLTYVEHFDDEVRGKAKELKFTCELNKAACFLKLQMFAEAKVACRLVLEEPSCRNVKALFRRAQAEMGLKNFTECISDCKKVLQLDEENRDAKVLLRQAVAAQKEADKKSKAVFASMCKALGKDGNETQEPVSKHEPVIIQEKGPADGPGIVATLFQGVSWAFLFFPNLVFSNFSYFFGYFWQRLTGKTQNGAASGNMLVAGYFTSPAGNGPETWVFSAECGTVLQCLGAPVPRLEPDAPVLEIKKSELSIGATMHSSEAPLWEQIDGQVLENRLDKTMIKYNEAQSIRKTYEVSQGIPERQAIVKRLKQERMGFDNQLAGIERTLKAKERDYEELLLLSHDAYHAKEMAQAELHRFEQGVMEERNQRDKEVQEKKALVEQRVEMNKRLEMRERIQKQQQQEIENAQRAQARDLPAAEASGGAADVAEDDQKIQLFIHAFNQIKEATGVNDPNEIIQKFLTQDDTQKNLTQLTKDNHALIEKLQEERRRLRSQVEELKFSNGGGGGRRQAIDDFESHLGEATEKCERNRGKYERLARMLIDVKAGISHLAELLIPIKLEGEAPQPLEMTDETVEEVLQESEKKISKLLSLTAKFEDGLASDEISEQQRQMDEERYEEKLMMRSQSEARIKLTDKEEDNEDDEA</sequence>
<dbReference type="InterPro" id="IPR049258">
    <property type="entry name" value="ODAD1_CC"/>
</dbReference>
<dbReference type="EMBL" id="CAMXCT020001856">
    <property type="protein sequence ID" value="CAL1147007.1"/>
    <property type="molecule type" value="Genomic_DNA"/>
</dbReference>
<evidence type="ECO:0000313" key="6">
    <source>
        <dbReference type="EMBL" id="CAI3993632.1"/>
    </source>
</evidence>
<name>A0A9P1CJV7_9DINO</name>
<dbReference type="Pfam" id="PF21773">
    <property type="entry name" value="ODAD1_CC"/>
    <property type="match status" value="1"/>
</dbReference>
<dbReference type="OrthoDB" id="10255247at2759"/>
<dbReference type="InterPro" id="IPR019734">
    <property type="entry name" value="TPR_rpt"/>
</dbReference>
<keyword evidence="9" id="KW-1185">Reference proteome</keyword>
<dbReference type="GO" id="GO:0036158">
    <property type="term" value="P:outer dynein arm assembly"/>
    <property type="evidence" value="ECO:0007669"/>
    <property type="project" value="InterPro"/>
</dbReference>
<evidence type="ECO:0000256" key="3">
    <source>
        <dbReference type="SAM" id="Coils"/>
    </source>
</evidence>
<organism evidence="6">
    <name type="scientific">Cladocopium goreaui</name>
    <dbReference type="NCBI Taxonomy" id="2562237"/>
    <lineage>
        <taxon>Eukaryota</taxon>
        <taxon>Sar</taxon>
        <taxon>Alveolata</taxon>
        <taxon>Dinophyceae</taxon>
        <taxon>Suessiales</taxon>
        <taxon>Symbiodiniaceae</taxon>
        <taxon>Cladocopium</taxon>
    </lineage>
</organism>
<dbReference type="PANTHER" id="PTHR46518:SF1">
    <property type="entry name" value="OUTER DYNEIN ARM-DOCKING COMPLEX SUBUNIT 3"/>
    <property type="match status" value="1"/>
</dbReference>
<dbReference type="PANTHER" id="PTHR46518">
    <property type="entry name" value="COILED-COIL DOMAIN-CONTAINING PROTEIN 151"/>
    <property type="match status" value="1"/>
</dbReference>
<evidence type="ECO:0000256" key="1">
    <source>
        <dbReference type="ARBA" id="ARBA00023054"/>
    </source>
</evidence>
<keyword evidence="2" id="KW-0697">Rotamase</keyword>
<dbReference type="InterPro" id="IPR001179">
    <property type="entry name" value="PPIase_FKBP_dom"/>
</dbReference>
<gene>
    <name evidence="6" type="ORF">C1SCF055_LOCUS20360</name>
</gene>
<dbReference type="Pfam" id="PF00254">
    <property type="entry name" value="FKBP_C"/>
    <property type="match status" value="1"/>
</dbReference>
<dbReference type="SUPFAM" id="SSF54534">
    <property type="entry name" value="FKBP-like"/>
    <property type="match status" value="3"/>
</dbReference>
<dbReference type="Gene3D" id="3.10.50.40">
    <property type="match status" value="3"/>
</dbReference>
<evidence type="ECO:0000313" key="9">
    <source>
        <dbReference type="Proteomes" id="UP001152797"/>
    </source>
</evidence>
<evidence type="ECO:0000256" key="4">
    <source>
        <dbReference type="SAM" id="MobiDB-lite"/>
    </source>
</evidence>
<dbReference type="InterPro" id="IPR011990">
    <property type="entry name" value="TPR-like_helical_dom_sf"/>
</dbReference>
<feature type="region of interest" description="Disordered" evidence="4">
    <location>
        <begin position="806"/>
        <end position="829"/>
    </location>
</feature>
<comment type="catalytic activity">
    <reaction evidence="2">
        <text>[protein]-peptidylproline (omega=180) = [protein]-peptidylproline (omega=0)</text>
        <dbReference type="Rhea" id="RHEA:16237"/>
        <dbReference type="Rhea" id="RHEA-COMP:10747"/>
        <dbReference type="Rhea" id="RHEA-COMP:10748"/>
        <dbReference type="ChEBI" id="CHEBI:83833"/>
        <dbReference type="ChEBI" id="CHEBI:83834"/>
        <dbReference type="EC" id="5.2.1.8"/>
    </reaction>
</comment>
<evidence type="ECO:0000259" key="5">
    <source>
        <dbReference type="PROSITE" id="PS50059"/>
    </source>
</evidence>
<dbReference type="GO" id="GO:0097542">
    <property type="term" value="C:ciliary tip"/>
    <property type="evidence" value="ECO:0007669"/>
    <property type="project" value="TreeGrafter"/>
</dbReference>
<dbReference type="EMBL" id="CAMXCT010001856">
    <property type="protein sequence ID" value="CAI3993632.1"/>
    <property type="molecule type" value="Genomic_DNA"/>
</dbReference>
<reference evidence="6" key="1">
    <citation type="submission" date="2022-10" db="EMBL/GenBank/DDBJ databases">
        <authorList>
            <person name="Chen Y."/>
            <person name="Dougan E. K."/>
            <person name="Chan C."/>
            <person name="Rhodes N."/>
            <person name="Thang M."/>
        </authorList>
    </citation>
    <scope>NUCLEOTIDE SEQUENCE</scope>
</reference>
<evidence type="ECO:0000256" key="2">
    <source>
        <dbReference type="PROSITE-ProRule" id="PRU00277"/>
    </source>
</evidence>
<dbReference type="AlphaFoldDB" id="A0A9P1CJV7"/>
<dbReference type="SUPFAM" id="SSF48452">
    <property type="entry name" value="TPR-like"/>
    <property type="match status" value="1"/>
</dbReference>
<feature type="region of interest" description="Disordered" evidence="4">
    <location>
        <begin position="1010"/>
        <end position="1055"/>
    </location>
</feature>
<dbReference type="InterPro" id="IPR033192">
    <property type="entry name" value="ODAD3"/>
</dbReference>
<dbReference type="GO" id="GO:0036064">
    <property type="term" value="C:ciliary basal body"/>
    <property type="evidence" value="ECO:0007669"/>
    <property type="project" value="TreeGrafter"/>
</dbReference>
<feature type="domain" description="PPIase FKBP-type" evidence="5">
    <location>
        <begin position="45"/>
        <end position="143"/>
    </location>
</feature>
<dbReference type="GO" id="GO:0003341">
    <property type="term" value="P:cilium movement"/>
    <property type="evidence" value="ECO:0007669"/>
    <property type="project" value="InterPro"/>
</dbReference>
<reference evidence="7" key="2">
    <citation type="submission" date="2024-04" db="EMBL/GenBank/DDBJ databases">
        <authorList>
            <person name="Chen Y."/>
            <person name="Shah S."/>
            <person name="Dougan E. K."/>
            <person name="Thang M."/>
            <person name="Chan C."/>
        </authorList>
    </citation>
    <scope>NUCLEOTIDE SEQUENCE [LARGE SCALE GENOMIC DNA]</scope>
</reference>
<feature type="compositionally biased region" description="Acidic residues" evidence="4">
    <location>
        <begin position="1046"/>
        <end position="1055"/>
    </location>
</feature>
<dbReference type="SMART" id="SM00028">
    <property type="entry name" value="TPR"/>
    <property type="match status" value="2"/>
</dbReference>
<evidence type="ECO:0000313" key="7">
    <source>
        <dbReference type="EMBL" id="CAL1147007.1"/>
    </source>
</evidence>
<protein>
    <recommendedName>
        <fullName evidence="2">peptidylprolyl isomerase</fullName>
        <ecNumber evidence="2">5.2.1.8</ecNumber>
    </recommendedName>
</protein>
<dbReference type="GO" id="GO:0035253">
    <property type="term" value="C:ciliary rootlet"/>
    <property type="evidence" value="ECO:0007669"/>
    <property type="project" value="TreeGrafter"/>
</dbReference>
<evidence type="ECO:0000313" key="8">
    <source>
        <dbReference type="EMBL" id="CAL4780944.1"/>
    </source>
</evidence>
<proteinExistence type="predicted"/>
<dbReference type="GO" id="GO:0003755">
    <property type="term" value="F:peptidyl-prolyl cis-trans isomerase activity"/>
    <property type="evidence" value="ECO:0007669"/>
    <property type="project" value="UniProtKB-KW"/>
</dbReference>